<feature type="domain" description="Mandelate racemase/muconate lactonizing enzyme C-terminal" evidence="6">
    <location>
        <begin position="144"/>
        <end position="240"/>
    </location>
</feature>
<dbReference type="InterPro" id="IPR029017">
    <property type="entry name" value="Enolase-like_N"/>
</dbReference>
<dbReference type="RefSeq" id="WP_162660312.1">
    <property type="nucleotide sequence ID" value="NZ_LR593887.1"/>
</dbReference>
<dbReference type="SMART" id="SM00922">
    <property type="entry name" value="MR_MLE"/>
    <property type="match status" value="1"/>
</dbReference>
<gene>
    <name evidence="7" type="ORF">GMBLW1_39540</name>
</gene>
<dbReference type="SFLD" id="SFLDS00001">
    <property type="entry name" value="Enolase"/>
    <property type="match status" value="1"/>
</dbReference>
<keyword evidence="8" id="KW-1185">Reference proteome</keyword>
<evidence type="ECO:0000313" key="7">
    <source>
        <dbReference type="EMBL" id="VIP05239.1"/>
    </source>
</evidence>
<dbReference type="GO" id="GO:0006518">
    <property type="term" value="P:peptide metabolic process"/>
    <property type="evidence" value="ECO:0007669"/>
    <property type="project" value="UniProtKB-ARBA"/>
</dbReference>
<dbReference type="SUPFAM" id="SSF54826">
    <property type="entry name" value="Enolase N-terminal domain-like"/>
    <property type="match status" value="1"/>
</dbReference>
<dbReference type="Proteomes" id="UP000464378">
    <property type="component" value="Chromosome"/>
</dbReference>
<evidence type="ECO:0000256" key="1">
    <source>
        <dbReference type="ARBA" id="ARBA00001946"/>
    </source>
</evidence>
<dbReference type="KEGG" id="tim:GMBLW1_39540"/>
<organism evidence="7">
    <name type="scientific">Tuwongella immobilis</name>
    <dbReference type="NCBI Taxonomy" id="692036"/>
    <lineage>
        <taxon>Bacteria</taxon>
        <taxon>Pseudomonadati</taxon>
        <taxon>Planctomycetota</taxon>
        <taxon>Planctomycetia</taxon>
        <taxon>Gemmatales</taxon>
        <taxon>Gemmataceae</taxon>
        <taxon>Tuwongella</taxon>
    </lineage>
</organism>
<evidence type="ECO:0000256" key="2">
    <source>
        <dbReference type="ARBA" id="ARBA00008031"/>
    </source>
</evidence>
<name>A0A6C2YWB0_9BACT</name>
<dbReference type="GO" id="GO:0009063">
    <property type="term" value="P:amino acid catabolic process"/>
    <property type="evidence" value="ECO:0007669"/>
    <property type="project" value="InterPro"/>
</dbReference>
<dbReference type="GO" id="GO:0046872">
    <property type="term" value="F:metal ion binding"/>
    <property type="evidence" value="ECO:0007669"/>
    <property type="project" value="UniProtKB-KW"/>
</dbReference>
<keyword evidence="3" id="KW-0479">Metal-binding</keyword>
<comment type="cofactor">
    <cofactor evidence="1">
        <name>Mg(2+)</name>
        <dbReference type="ChEBI" id="CHEBI:18420"/>
    </cofactor>
</comment>
<dbReference type="InterPro" id="IPR029065">
    <property type="entry name" value="Enolase_C-like"/>
</dbReference>
<evidence type="ECO:0000256" key="5">
    <source>
        <dbReference type="ARBA" id="ARBA00023235"/>
    </source>
</evidence>
<dbReference type="InterPro" id="IPR013341">
    <property type="entry name" value="Mandelate_racemase_N_dom"/>
</dbReference>
<dbReference type="EMBL" id="LR586016">
    <property type="protein sequence ID" value="VIP05239.1"/>
    <property type="molecule type" value="Genomic_DNA"/>
</dbReference>
<dbReference type="PANTHER" id="PTHR48073:SF2">
    <property type="entry name" value="O-SUCCINYLBENZOATE SYNTHASE"/>
    <property type="match status" value="1"/>
</dbReference>
<dbReference type="GO" id="GO:0016854">
    <property type="term" value="F:racemase and epimerase activity"/>
    <property type="evidence" value="ECO:0007669"/>
    <property type="project" value="UniProtKB-ARBA"/>
</dbReference>
<accession>A0A6C2YWB0</accession>
<reference evidence="7" key="1">
    <citation type="submission" date="2019-04" db="EMBL/GenBank/DDBJ databases">
        <authorList>
            <consortium name="Science for Life Laboratories"/>
        </authorList>
    </citation>
    <scope>NUCLEOTIDE SEQUENCE</scope>
    <source>
        <strain evidence="7">MBLW1</strain>
    </source>
</reference>
<dbReference type="Pfam" id="PF02746">
    <property type="entry name" value="MR_MLE_N"/>
    <property type="match status" value="1"/>
</dbReference>
<dbReference type="Pfam" id="PF13378">
    <property type="entry name" value="MR_MLE_C"/>
    <property type="match status" value="1"/>
</dbReference>
<protein>
    <recommendedName>
        <fullName evidence="6">Mandelate racemase/muconate lactonizing enzyme C-terminal domain-containing protein</fullName>
    </recommendedName>
</protein>
<dbReference type="SUPFAM" id="SSF51604">
    <property type="entry name" value="Enolase C-terminal domain-like"/>
    <property type="match status" value="1"/>
</dbReference>
<dbReference type="InParanoid" id="A0A6C2YWB0"/>
<evidence type="ECO:0000313" key="8">
    <source>
        <dbReference type="Proteomes" id="UP000464378"/>
    </source>
</evidence>
<dbReference type="PANTHER" id="PTHR48073">
    <property type="entry name" value="O-SUCCINYLBENZOATE SYNTHASE-RELATED"/>
    <property type="match status" value="1"/>
</dbReference>
<proteinExistence type="inferred from homology"/>
<dbReference type="PROSITE" id="PS00909">
    <property type="entry name" value="MR_MLE_2"/>
    <property type="match status" value="1"/>
</dbReference>
<dbReference type="InterPro" id="IPR018110">
    <property type="entry name" value="Mandel_Rmase/mucon_lact_enz_CS"/>
</dbReference>
<dbReference type="InterPro" id="IPR013342">
    <property type="entry name" value="Mandelate_racemase_C"/>
</dbReference>
<evidence type="ECO:0000259" key="6">
    <source>
        <dbReference type="SMART" id="SM00922"/>
    </source>
</evidence>
<sequence length="371" mass="39861">MRITHVETIPVHVPIRAGMTMKTAHGEHVDSEYVLVRLHTESGLVGLGEATVGPRWNGENFRGCEAVIRDFLAPVVVGADLFQRNTIRRAMDDAIKLHPFAKSAIEMALWDLAGKALGVPVYQLLGGKVRERIPIKMVIGAFPVPKAVALAKQFLDSGVPVLKVKVGLDPEMDYQRVKAIRELAGPNVPIGVDANGGWDVGTARRMMERMQALDLLFIEQPIPPGDPAALAQVRALSRGVPIMADESAFTLTDAWTVARQHAADVIAVYPGKNGGISNALEVVNLAKSAGLVCHMGSNLELGIATAAMIHLAAATPEIACERFPADILGPLYHEFDVIREPLQLGPVFAEIPQAPGLGVELDEAILAKCRC</sequence>
<dbReference type="Gene3D" id="3.20.20.120">
    <property type="entry name" value="Enolase-like C-terminal domain"/>
    <property type="match status" value="1"/>
</dbReference>
<dbReference type="Gene3D" id="3.30.390.10">
    <property type="entry name" value="Enolase-like, N-terminal domain"/>
    <property type="match status" value="1"/>
</dbReference>
<evidence type="ECO:0000256" key="4">
    <source>
        <dbReference type="ARBA" id="ARBA00022842"/>
    </source>
</evidence>
<dbReference type="InterPro" id="IPR036849">
    <property type="entry name" value="Enolase-like_C_sf"/>
</dbReference>
<comment type="similarity">
    <text evidence="2">Belongs to the mandelate racemase/muconate lactonizing enzyme family.</text>
</comment>
<evidence type="ECO:0000256" key="3">
    <source>
        <dbReference type="ARBA" id="ARBA00022723"/>
    </source>
</evidence>
<dbReference type="FunFam" id="3.30.390.10:FF:000009">
    <property type="entry name" value="Hydrophobic dipeptide epimerase"/>
    <property type="match status" value="1"/>
</dbReference>
<dbReference type="PROSITE" id="PS00908">
    <property type="entry name" value="MR_MLE_1"/>
    <property type="match status" value="1"/>
</dbReference>
<dbReference type="SFLD" id="SFLDG00180">
    <property type="entry name" value="muconate_cycloisomerase"/>
    <property type="match status" value="1"/>
</dbReference>
<keyword evidence="5" id="KW-0413">Isomerase</keyword>
<dbReference type="EMBL" id="LR593887">
    <property type="protein sequence ID" value="VTS07834.1"/>
    <property type="molecule type" value="Genomic_DNA"/>
</dbReference>
<keyword evidence="4" id="KW-0460">Magnesium</keyword>
<dbReference type="AlphaFoldDB" id="A0A6C2YWB0"/>